<dbReference type="AlphaFoldDB" id="A0A9W8AMU9"/>
<dbReference type="SUPFAM" id="SSF55811">
    <property type="entry name" value="Nudix"/>
    <property type="match status" value="1"/>
</dbReference>
<gene>
    <name evidence="2" type="ORF">IWQ62_003976</name>
</gene>
<reference evidence="2" key="1">
    <citation type="submission" date="2022-07" db="EMBL/GenBank/DDBJ databases">
        <title>Phylogenomic reconstructions and comparative analyses of Kickxellomycotina fungi.</title>
        <authorList>
            <person name="Reynolds N.K."/>
            <person name="Stajich J.E."/>
            <person name="Barry K."/>
            <person name="Grigoriev I.V."/>
            <person name="Crous P."/>
            <person name="Smith M.E."/>
        </authorList>
    </citation>
    <scope>NUCLEOTIDE SEQUENCE</scope>
    <source>
        <strain evidence="2">RSA 1196</strain>
    </source>
</reference>
<dbReference type="InterPro" id="IPR000086">
    <property type="entry name" value="NUDIX_hydrolase_dom"/>
</dbReference>
<dbReference type="InterPro" id="IPR015797">
    <property type="entry name" value="NUDIX_hydrolase-like_dom_sf"/>
</dbReference>
<dbReference type="OrthoDB" id="10261522at2759"/>
<dbReference type="FunFam" id="3.90.79.10:FF:000019">
    <property type="entry name" value="Thiamin pyrophosphokinase, putative"/>
    <property type="match status" value="1"/>
</dbReference>
<evidence type="ECO:0000259" key="1">
    <source>
        <dbReference type="PROSITE" id="PS51462"/>
    </source>
</evidence>
<dbReference type="EMBL" id="JANBPY010001199">
    <property type="protein sequence ID" value="KAJ1961119.1"/>
    <property type="molecule type" value="Genomic_DNA"/>
</dbReference>
<dbReference type="Gene3D" id="3.90.79.10">
    <property type="entry name" value="Nucleoside Triphosphate Pyrophosphohydrolase"/>
    <property type="match status" value="1"/>
</dbReference>
<dbReference type="CDD" id="cd03676">
    <property type="entry name" value="NUDIX_Tnr3_like"/>
    <property type="match status" value="1"/>
</dbReference>
<dbReference type="PANTHER" id="PTHR13622:SF8">
    <property type="entry name" value="THIAMIN PYROPHOSPHOKINASE 1"/>
    <property type="match status" value="1"/>
</dbReference>
<feature type="domain" description="Nudix hydrolase" evidence="1">
    <location>
        <begin position="156"/>
        <end position="295"/>
    </location>
</feature>
<name>A0A9W8AMU9_9FUNG</name>
<comment type="caution">
    <text evidence="2">The sequence shown here is derived from an EMBL/GenBank/DDBJ whole genome shotgun (WGS) entry which is preliminary data.</text>
</comment>
<sequence length="333" mass="36449">MGPFQNLLQVVKLCDQVAYPFVTDSAEKCPVPFVFCDSKGVEHVAGFIQPWFVPTLQSVNDSLPAEDRALGFECTEDTTNGASRITKVKVSPSLQDYTERSAGLLRLAHALRTEGGLPGIQGWRNEALPVFGNPARLDNVAFTLERVTTPIFGVPVYGINVNGYCVTAQGELKMWVARRSLSKPTWPGVLDTVVGGLISHGDGVLQTVIKECLEEASLPESVSRAAVPVGALSYFSVTENGLKPEVDFIHDLILPEDAPLVPNDGEVDSFQLLSMDELKRRILDGEFKPNCAMIIIDFLIRHGVVTPENEPDYLAILACGHRQLPFPYPTFPK</sequence>
<keyword evidence="3" id="KW-1185">Reference proteome</keyword>
<dbReference type="PROSITE" id="PS51462">
    <property type="entry name" value="NUDIX"/>
    <property type="match status" value="1"/>
</dbReference>
<dbReference type="InterPro" id="IPR031804">
    <property type="entry name" value="DUF4743"/>
</dbReference>
<protein>
    <recommendedName>
        <fullName evidence="1">Nudix hydrolase domain-containing protein</fullName>
    </recommendedName>
</protein>
<evidence type="ECO:0000313" key="3">
    <source>
        <dbReference type="Proteomes" id="UP001150925"/>
    </source>
</evidence>
<proteinExistence type="predicted"/>
<organism evidence="2 3">
    <name type="scientific">Dispira parvispora</name>
    <dbReference type="NCBI Taxonomy" id="1520584"/>
    <lineage>
        <taxon>Eukaryota</taxon>
        <taxon>Fungi</taxon>
        <taxon>Fungi incertae sedis</taxon>
        <taxon>Zoopagomycota</taxon>
        <taxon>Kickxellomycotina</taxon>
        <taxon>Dimargaritomycetes</taxon>
        <taxon>Dimargaritales</taxon>
        <taxon>Dimargaritaceae</taxon>
        <taxon>Dispira</taxon>
    </lineage>
</organism>
<dbReference type="PANTHER" id="PTHR13622">
    <property type="entry name" value="THIAMIN PYROPHOSPHOKINASE"/>
    <property type="match status" value="1"/>
</dbReference>
<accession>A0A9W8AMU9</accession>
<evidence type="ECO:0000313" key="2">
    <source>
        <dbReference type="EMBL" id="KAJ1961119.1"/>
    </source>
</evidence>
<dbReference type="Pfam" id="PF15916">
    <property type="entry name" value="DUF4743"/>
    <property type="match status" value="1"/>
</dbReference>
<dbReference type="GO" id="GO:0044715">
    <property type="term" value="F:8-oxo-dGDP phosphatase activity"/>
    <property type="evidence" value="ECO:0007669"/>
    <property type="project" value="TreeGrafter"/>
</dbReference>
<dbReference type="Proteomes" id="UP001150925">
    <property type="component" value="Unassembled WGS sequence"/>
</dbReference>
<dbReference type="Pfam" id="PF00293">
    <property type="entry name" value="NUDIX"/>
    <property type="match status" value="1"/>
</dbReference>